<evidence type="ECO:0000313" key="4">
    <source>
        <dbReference type="Proteomes" id="UP000078544"/>
    </source>
</evidence>
<evidence type="ECO:0000256" key="1">
    <source>
        <dbReference type="PROSITE-ProRule" id="PRU00023"/>
    </source>
</evidence>
<accession>A0A167WFY0</accession>
<dbReference type="Proteomes" id="UP000078544">
    <property type="component" value="Unassembled WGS sequence"/>
</dbReference>
<dbReference type="EMBL" id="AZGY01000028">
    <property type="protein sequence ID" value="KZZ88797.1"/>
    <property type="molecule type" value="Genomic_DNA"/>
</dbReference>
<comment type="caution">
    <text evidence="3">The sequence shown here is derived from an EMBL/GenBank/DDBJ whole genome shotgun (WGS) entry which is preliminary data.</text>
</comment>
<dbReference type="AlphaFoldDB" id="A0A167WFY0"/>
<keyword evidence="1" id="KW-0040">ANK repeat</keyword>
<gene>
    <name evidence="3" type="ORF">AAL_07998</name>
</gene>
<dbReference type="Pfam" id="PF06985">
    <property type="entry name" value="HET"/>
    <property type="match status" value="1"/>
</dbReference>
<dbReference type="InterPro" id="IPR010730">
    <property type="entry name" value="HET"/>
</dbReference>
<feature type="domain" description="Heterokaryon incompatibility" evidence="2">
    <location>
        <begin position="25"/>
        <end position="112"/>
    </location>
</feature>
<evidence type="ECO:0000313" key="3">
    <source>
        <dbReference type="EMBL" id="KZZ88797.1"/>
    </source>
</evidence>
<feature type="repeat" description="ANK" evidence="1">
    <location>
        <begin position="359"/>
        <end position="391"/>
    </location>
</feature>
<dbReference type="Gene3D" id="1.25.40.20">
    <property type="entry name" value="Ankyrin repeat-containing domain"/>
    <property type="match status" value="1"/>
</dbReference>
<proteinExistence type="predicted"/>
<keyword evidence="4" id="KW-1185">Reference proteome</keyword>
<dbReference type="SMART" id="SM00248">
    <property type="entry name" value="ANK"/>
    <property type="match status" value="3"/>
</dbReference>
<dbReference type="Pfam" id="PF12796">
    <property type="entry name" value="Ank_2"/>
    <property type="match status" value="1"/>
</dbReference>
<dbReference type="SUPFAM" id="SSF48403">
    <property type="entry name" value="Ankyrin repeat"/>
    <property type="match status" value="1"/>
</dbReference>
<dbReference type="STRING" id="1081109.A0A167WFY0"/>
<organism evidence="3 4">
    <name type="scientific">Moelleriella libera RCEF 2490</name>
    <dbReference type="NCBI Taxonomy" id="1081109"/>
    <lineage>
        <taxon>Eukaryota</taxon>
        <taxon>Fungi</taxon>
        <taxon>Dikarya</taxon>
        <taxon>Ascomycota</taxon>
        <taxon>Pezizomycotina</taxon>
        <taxon>Sordariomycetes</taxon>
        <taxon>Hypocreomycetidae</taxon>
        <taxon>Hypocreales</taxon>
        <taxon>Clavicipitaceae</taxon>
        <taxon>Moelleriella</taxon>
    </lineage>
</organism>
<evidence type="ECO:0000259" key="2">
    <source>
        <dbReference type="Pfam" id="PF06985"/>
    </source>
</evidence>
<reference evidence="3 4" key="1">
    <citation type="journal article" date="2016" name="Genome Biol. Evol.">
        <title>Divergent and convergent evolution of fungal pathogenicity.</title>
        <authorList>
            <person name="Shang Y."/>
            <person name="Xiao G."/>
            <person name="Zheng P."/>
            <person name="Cen K."/>
            <person name="Zhan S."/>
            <person name="Wang C."/>
        </authorList>
    </citation>
    <scope>NUCLEOTIDE SEQUENCE [LARGE SCALE GENOMIC DNA]</scope>
    <source>
        <strain evidence="3 4">RCEF 2490</strain>
    </source>
</reference>
<dbReference type="InterPro" id="IPR002110">
    <property type="entry name" value="Ankyrin_rpt"/>
</dbReference>
<sequence length="428" mass="49180">MRLFMWDDDGALKFSKNYLNDIPRYAILSHTWGPDDEEVTYDDIKNGTGQNKAGYTKIDFCARLAKESGLKFFWVDTCCIKKMDFTELHEAINSMFKWYRDATRCFVYLTDVSLCGQSHTDAAAPPWKAAFRTSRWFTRGWTLQELLAPKSVEFFACEGEKLCERNTMAQEIHEITGIPKDALYGTSLTSFSTEERMRWTEKRTTTKQEDQAYCLLGIFGVYMSLIYGEGENAMLRLKKEVENSSKATIRAIKTCIDRDDADDLAIEIQNHYIDLNAAEVDGTCPAICYAAHYGRVNAFKLLMRQPGINIDIADPRWRQRPLFRAVKSKDDKARNDRHLEIVRILLDSGKVDINAQDEYGKTALTVAAIFGVTEGVKMLSNAGADRTIRDDNRMMPLDYVREKLMCEKDQEMKRRFGQIFECLEQPTL</sequence>
<protein>
    <submittedName>
        <fullName evidence="3">Ankyrin repeat-containing domain protein</fullName>
    </submittedName>
</protein>
<dbReference type="PANTHER" id="PTHR10622">
    <property type="entry name" value="HET DOMAIN-CONTAINING PROTEIN"/>
    <property type="match status" value="1"/>
</dbReference>
<dbReference type="InterPro" id="IPR036770">
    <property type="entry name" value="Ankyrin_rpt-contain_sf"/>
</dbReference>
<dbReference type="PANTHER" id="PTHR10622:SF13">
    <property type="entry name" value="NACHT DOMAIN-CONTAINING PROTEIN"/>
    <property type="match status" value="1"/>
</dbReference>
<dbReference type="OrthoDB" id="4955925at2759"/>
<dbReference type="PROSITE" id="PS50088">
    <property type="entry name" value="ANK_REPEAT"/>
    <property type="match status" value="1"/>
</dbReference>
<name>A0A167WFY0_9HYPO</name>